<reference evidence="2 3" key="1">
    <citation type="journal article" date="2017" name="Genome Announc.">
        <title>Draft Genome Sequence of Romboutsia weinsteinii sp. nov. Strain CCRI-19649(T) Isolated from Surface Water.</title>
        <authorList>
            <person name="Maheux A.F."/>
            <person name="Boudreau D.K."/>
            <person name="Berube E."/>
            <person name="Boissinot M."/>
            <person name="Cantin P."/>
            <person name="Raymond F."/>
            <person name="Corbeil J."/>
            <person name="Omar R.F."/>
            <person name="Bergeron M.G."/>
        </authorList>
    </citation>
    <scope>NUCLEOTIDE SEQUENCE [LARGE SCALE GENOMIC DNA]</scope>
    <source>
        <strain evidence="2 3">CCRI-19649</strain>
    </source>
</reference>
<dbReference type="EMBL" id="NOJY02000038">
    <property type="protein sequence ID" value="RDY26015.1"/>
    <property type="molecule type" value="Genomic_DNA"/>
</dbReference>
<gene>
    <name evidence="2" type="ORF">CHL78_015395</name>
</gene>
<dbReference type="Proteomes" id="UP000215694">
    <property type="component" value="Unassembled WGS sequence"/>
</dbReference>
<proteinExistence type="predicted"/>
<name>A0A371IZW6_9FIRM</name>
<dbReference type="RefSeq" id="WP_094366973.1">
    <property type="nucleotide sequence ID" value="NZ_NOJY02000038.1"/>
</dbReference>
<keyword evidence="3" id="KW-1185">Reference proteome</keyword>
<evidence type="ECO:0000256" key="1">
    <source>
        <dbReference type="SAM" id="Phobius"/>
    </source>
</evidence>
<accession>A0A371IZW6</accession>
<feature type="transmembrane region" description="Helical" evidence="1">
    <location>
        <begin position="44"/>
        <end position="64"/>
    </location>
</feature>
<organism evidence="2 3">
    <name type="scientific">Romboutsia weinsteinii</name>
    <dbReference type="NCBI Taxonomy" id="2020949"/>
    <lineage>
        <taxon>Bacteria</taxon>
        <taxon>Bacillati</taxon>
        <taxon>Bacillota</taxon>
        <taxon>Clostridia</taxon>
        <taxon>Peptostreptococcales</taxon>
        <taxon>Peptostreptococcaceae</taxon>
        <taxon>Romboutsia</taxon>
    </lineage>
</organism>
<keyword evidence="1" id="KW-0812">Transmembrane</keyword>
<evidence type="ECO:0000313" key="3">
    <source>
        <dbReference type="Proteomes" id="UP000215694"/>
    </source>
</evidence>
<comment type="caution">
    <text evidence="2">The sequence shown here is derived from an EMBL/GenBank/DDBJ whole genome shotgun (WGS) entry which is preliminary data.</text>
</comment>
<dbReference type="AlphaFoldDB" id="A0A371IZW6"/>
<protein>
    <submittedName>
        <fullName evidence="2">Uncharacterized protein</fullName>
    </submittedName>
</protein>
<keyword evidence="1" id="KW-1133">Transmembrane helix</keyword>
<dbReference type="OrthoDB" id="1758160at2"/>
<keyword evidence="1" id="KW-0472">Membrane</keyword>
<evidence type="ECO:0000313" key="2">
    <source>
        <dbReference type="EMBL" id="RDY26015.1"/>
    </source>
</evidence>
<sequence>MSKEEKRKSNKDILKEAREEGMFKEAREFTRKKKYVAASKKDNIMIYVIMVIGFLAFIFINRIFGV</sequence>